<feature type="signal peptide" evidence="8">
    <location>
        <begin position="1"/>
        <end position="29"/>
    </location>
</feature>
<dbReference type="PROSITE" id="PS51318">
    <property type="entry name" value="TAT"/>
    <property type="match status" value="1"/>
</dbReference>
<dbReference type="CDD" id="cd03319">
    <property type="entry name" value="L-Ala-DL-Glu_epimerase"/>
    <property type="match status" value="1"/>
</dbReference>
<evidence type="ECO:0000313" key="11">
    <source>
        <dbReference type="Proteomes" id="UP000823635"/>
    </source>
</evidence>
<dbReference type="Proteomes" id="UP000823635">
    <property type="component" value="Unassembled WGS sequence"/>
</dbReference>
<dbReference type="InterPro" id="IPR013342">
    <property type="entry name" value="Mandelate_racemase_C"/>
</dbReference>
<dbReference type="InterPro" id="IPR029065">
    <property type="entry name" value="Enolase_C-like"/>
</dbReference>
<dbReference type="GO" id="GO:0016855">
    <property type="term" value="F:racemase and epimerase activity, acting on amino acids and derivatives"/>
    <property type="evidence" value="ECO:0007669"/>
    <property type="project" value="UniProtKB-UniRule"/>
</dbReference>
<dbReference type="PANTHER" id="PTHR48080">
    <property type="entry name" value="D-GALACTONATE DEHYDRATASE-RELATED"/>
    <property type="match status" value="1"/>
</dbReference>
<dbReference type="InterPro" id="IPR036849">
    <property type="entry name" value="Enolase-like_C_sf"/>
</dbReference>
<keyword evidence="8" id="KW-0732">Signal</keyword>
<keyword evidence="4 7" id="KW-0413">Isomerase</keyword>
<dbReference type="Pfam" id="PF02746">
    <property type="entry name" value="MR_MLE_N"/>
    <property type="match status" value="1"/>
</dbReference>
<dbReference type="NCBIfam" id="TIGR01409">
    <property type="entry name" value="TAT_signal_seq"/>
    <property type="match status" value="1"/>
</dbReference>
<dbReference type="SFLD" id="SFLDS00001">
    <property type="entry name" value="Enolase"/>
    <property type="match status" value="1"/>
</dbReference>
<feature type="active site" description="Proton acceptor; specific for (R)-substrate epimerization" evidence="5">
    <location>
        <position position="195"/>
    </location>
</feature>
<comment type="caution">
    <text evidence="10">The sequence shown here is derived from an EMBL/GenBank/DDBJ whole genome shotgun (WGS) entry which is preliminary data.</text>
</comment>
<feature type="binding site" evidence="6">
    <location>
        <position position="273"/>
    </location>
    <ligand>
        <name>Mg(2+)</name>
        <dbReference type="ChEBI" id="CHEBI:18420"/>
    </ligand>
</feature>
<evidence type="ECO:0000256" key="2">
    <source>
        <dbReference type="ARBA" id="ARBA00022723"/>
    </source>
</evidence>
<organism evidence="10 11">
    <name type="scientific">Candidatus Egerieousia excrementavium</name>
    <dbReference type="NCBI Taxonomy" id="2840778"/>
    <lineage>
        <taxon>Bacteria</taxon>
        <taxon>Pseudomonadati</taxon>
        <taxon>Bacteroidota</taxon>
        <taxon>Bacteroidia</taxon>
        <taxon>Bacteroidales</taxon>
        <taxon>Candidatus Egerieousia</taxon>
    </lineage>
</organism>
<proteinExistence type="inferred from homology"/>
<evidence type="ECO:0000313" key="10">
    <source>
        <dbReference type="EMBL" id="MBO8428912.1"/>
    </source>
</evidence>
<evidence type="ECO:0000256" key="3">
    <source>
        <dbReference type="ARBA" id="ARBA00022842"/>
    </source>
</evidence>
<feature type="binding site" evidence="6">
    <location>
        <position position="221"/>
    </location>
    <ligand>
        <name>Mg(2+)</name>
        <dbReference type="ChEBI" id="CHEBI:18420"/>
    </ligand>
</feature>
<dbReference type="GO" id="GO:0000287">
    <property type="term" value="F:magnesium ion binding"/>
    <property type="evidence" value="ECO:0007669"/>
    <property type="project" value="UniProtKB-ARBA"/>
</dbReference>
<dbReference type="SUPFAM" id="SSF51604">
    <property type="entry name" value="Enolase C-terminal domain-like"/>
    <property type="match status" value="1"/>
</dbReference>
<protein>
    <recommendedName>
        <fullName evidence="7">Dipeptide epimerase</fullName>
        <ecNumber evidence="7">5.1.1.-</ecNumber>
    </recommendedName>
</protein>
<evidence type="ECO:0000256" key="7">
    <source>
        <dbReference type="RuleBase" id="RU366006"/>
    </source>
</evidence>
<dbReference type="InterPro" id="IPR034593">
    <property type="entry name" value="DgoD-like"/>
</dbReference>
<dbReference type="EMBL" id="JADINB010000069">
    <property type="protein sequence ID" value="MBO8428912.1"/>
    <property type="molecule type" value="Genomic_DNA"/>
</dbReference>
<evidence type="ECO:0000256" key="6">
    <source>
        <dbReference type="PIRSR" id="PIRSR634603-3"/>
    </source>
</evidence>
<evidence type="ECO:0000256" key="4">
    <source>
        <dbReference type="ARBA" id="ARBA00023235"/>
    </source>
</evidence>
<dbReference type="PANTHER" id="PTHR48080:SF3">
    <property type="entry name" value="ENOLASE SUPERFAMILY MEMBER DDB_G0284701"/>
    <property type="match status" value="1"/>
</dbReference>
<comment type="similarity">
    <text evidence="1 7">Belongs to the mandelate racemase/muconate lactonizing enzyme family.</text>
</comment>
<dbReference type="Gene3D" id="3.20.20.120">
    <property type="entry name" value="Enolase-like C-terminal domain"/>
    <property type="match status" value="1"/>
</dbReference>
<accession>A0A9D9DJ72</accession>
<keyword evidence="2 6" id="KW-0479">Metal-binding</keyword>
<evidence type="ECO:0000256" key="5">
    <source>
        <dbReference type="PIRSR" id="PIRSR634603-1"/>
    </source>
</evidence>
<feature type="binding site" evidence="6">
    <location>
        <position position="248"/>
    </location>
    <ligand>
        <name>Mg(2+)</name>
        <dbReference type="ChEBI" id="CHEBI:18420"/>
    </ligand>
</feature>
<name>A0A9D9DJ72_9BACT</name>
<dbReference type="Gene3D" id="3.30.390.10">
    <property type="entry name" value="Enolase-like, N-terminal domain"/>
    <property type="match status" value="1"/>
</dbReference>
<dbReference type="InterPro" id="IPR013341">
    <property type="entry name" value="Mandelate_racemase_N_dom"/>
</dbReference>
<feature type="domain" description="Mandelate racemase/muconate lactonizing enzyme C-terminal" evidence="9">
    <location>
        <begin position="176"/>
        <end position="269"/>
    </location>
</feature>
<dbReference type="InterPro" id="IPR029017">
    <property type="entry name" value="Enolase-like_N"/>
</dbReference>
<evidence type="ECO:0000256" key="1">
    <source>
        <dbReference type="ARBA" id="ARBA00008031"/>
    </source>
</evidence>
<reference evidence="10" key="1">
    <citation type="submission" date="2020-10" db="EMBL/GenBank/DDBJ databases">
        <authorList>
            <person name="Gilroy R."/>
        </authorList>
    </citation>
    <scope>NUCLEOTIDE SEQUENCE</scope>
    <source>
        <strain evidence="10">15467</strain>
    </source>
</reference>
<comment type="cofactor">
    <cofactor evidence="6 7">
        <name>Mg(2+)</name>
        <dbReference type="ChEBI" id="CHEBI:18420"/>
    </cofactor>
    <text evidence="6 7">Binds 1 Mg(2+) ion per subunit.</text>
</comment>
<feature type="active site" description="Proton acceptor; specific for (S)-substrate epimerization" evidence="5">
    <location>
        <position position="295"/>
    </location>
</feature>
<sequence length="383" mass="42340">MITNRRNFLKSAGMLTAAAALFNPASLFAQKSSGKSGSSKVMKLEFEPYELQFKHAFAISTLTRTTTPIVLTKITYDGYTGYGEASMPPYLGESHASVLDFLKRVDLSQFSSPFMIEDIMSYVDSISTNNCAAKASVDIALHDLVGRIMGQPWWKIWGFDAADCPNTSYTVGLDTRDVIIEKTKEAAPYKVIKVKLGHDEATDKMLINTIREVTDTVICVDANQGWKDKSYALDMINWLAERNVNMIEQPLSKYMLDDTAWLTERSPLPIIADEACQRLSDIRKLHGAYSGINIKLMKCTGLREAREMITLAQALNMKLMVGCMSETSCGITAAAQIAPKMEWVDLDGNLLITNDRFTGGMEIVDGKVTLSDRPGLGIEPVKA</sequence>
<gene>
    <name evidence="10" type="ORF">IAC68_03145</name>
</gene>
<feature type="chain" id="PRO_5038608151" description="Dipeptide epimerase" evidence="8">
    <location>
        <begin position="30"/>
        <end position="383"/>
    </location>
</feature>
<dbReference type="EC" id="5.1.1.-" evidence="7"/>
<dbReference type="Pfam" id="PF10518">
    <property type="entry name" value="TAT_signal"/>
    <property type="match status" value="1"/>
</dbReference>
<dbReference type="InterPro" id="IPR006311">
    <property type="entry name" value="TAT_signal"/>
</dbReference>
<dbReference type="SMART" id="SM00922">
    <property type="entry name" value="MR_MLE"/>
    <property type="match status" value="1"/>
</dbReference>
<dbReference type="InterPro" id="IPR019546">
    <property type="entry name" value="TAT_signal_bac_arc"/>
</dbReference>
<evidence type="ECO:0000256" key="8">
    <source>
        <dbReference type="SAM" id="SignalP"/>
    </source>
</evidence>
<reference evidence="10" key="2">
    <citation type="journal article" date="2021" name="PeerJ">
        <title>Extensive microbial diversity within the chicken gut microbiome revealed by metagenomics and culture.</title>
        <authorList>
            <person name="Gilroy R."/>
            <person name="Ravi A."/>
            <person name="Getino M."/>
            <person name="Pursley I."/>
            <person name="Horton D.L."/>
            <person name="Alikhan N.F."/>
            <person name="Baker D."/>
            <person name="Gharbi K."/>
            <person name="Hall N."/>
            <person name="Watson M."/>
            <person name="Adriaenssens E.M."/>
            <person name="Foster-Nyarko E."/>
            <person name="Jarju S."/>
            <person name="Secka A."/>
            <person name="Antonio M."/>
            <person name="Oren A."/>
            <person name="Chaudhuri R.R."/>
            <person name="La Ragione R."/>
            <person name="Hildebrand F."/>
            <person name="Pallen M.J."/>
        </authorList>
    </citation>
    <scope>NUCLEOTIDE SEQUENCE</scope>
    <source>
        <strain evidence="10">15467</strain>
    </source>
</reference>
<evidence type="ECO:0000259" key="9">
    <source>
        <dbReference type="SMART" id="SM00922"/>
    </source>
</evidence>
<dbReference type="AlphaFoldDB" id="A0A9D9DJ72"/>
<dbReference type="Pfam" id="PF13378">
    <property type="entry name" value="MR_MLE_C"/>
    <property type="match status" value="1"/>
</dbReference>
<dbReference type="InterPro" id="IPR034603">
    <property type="entry name" value="Dipeptide_epimerase"/>
</dbReference>
<dbReference type="SFLD" id="SFLDG00180">
    <property type="entry name" value="muconate_cycloisomerase"/>
    <property type="match status" value="1"/>
</dbReference>
<dbReference type="SUPFAM" id="SSF54826">
    <property type="entry name" value="Enolase N-terminal domain-like"/>
    <property type="match status" value="1"/>
</dbReference>
<keyword evidence="3 6" id="KW-0460">Magnesium</keyword>